<reference evidence="1 2" key="1">
    <citation type="submission" date="2022-04" db="EMBL/GenBank/DDBJ databases">
        <title>Complete genome of Methanothermobacter tenebrarum strain RMAS.</title>
        <authorList>
            <person name="Nakamura K."/>
            <person name="Oshima K."/>
            <person name="Hattori M."/>
            <person name="Kamagata Y."/>
            <person name="Takamizawa K."/>
        </authorList>
    </citation>
    <scope>NUCLEOTIDE SEQUENCE [LARGE SCALE GENOMIC DNA]</scope>
    <source>
        <strain evidence="1 2">RMAS</strain>
    </source>
</reference>
<dbReference type="EMBL" id="AP025698">
    <property type="protein sequence ID" value="BDH79089.1"/>
    <property type="molecule type" value="Genomic_DNA"/>
</dbReference>
<evidence type="ECO:0000313" key="1">
    <source>
        <dbReference type="EMBL" id="BDH79089.1"/>
    </source>
</evidence>
<name>A0ABM7YCM8_9EURY</name>
<organism evidence="1 2">
    <name type="scientific">Methanothermobacter tenebrarum</name>
    <dbReference type="NCBI Taxonomy" id="680118"/>
    <lineage>
        <taxon>Archaea</taxon>
        <taxon>Methanobacteriati</taxon>
        <taxon>Methanobacteriota</taxon>
        <taxon>Methanomada group</taxon>
        <taxon>Methanobacteria</taxon>
        <taxon>Methanobacteriales</taxon>
        <taxon>Methanobacteriaceae</taxon>
        <taxon>Methanothermobacter</taxon>
    </lineage>
</organism>
<sequence>MKFSGHKIYEILIEREEIVKDKYTHRIDPSIYKGWFKWQQ</sequence>
<protein>
    <submittedName>
        <fullName evidence="1">Uncharacterized protein</fullName>
    </submittedName>
</protein>
<dbReference type="Proteomes" id="UP000831817">
    <property type="component" value="Chromosome"/>
</dbReference>
<gene>
    <name evidence="1" type="ORF">MTTB_04680</name>
</gene>
<proteinExistence type="predicted"/>
<evidence type="ECO:0000313" key="2">
    <source>
        <dbReference type="Proteomes" id="UP000831817"/>
    </source>
</evidence>
<keyword evidence="2" id="KW-1185">Reference proteome</keyword>
<accession>A0ABM7YCM8</accession>